<protein>
    <submittedName>
        <fullName evidence="1">YjbF family lipoprotein</fullName>
    </submittedName>
</protein>
<dbReference type="EMBL" id="JASNJD010000031">
    <property type="protein sequence ID" value="MDK3020755.1"/>
    <property type="molecule type" value="Genomic_DNA"/>
</dbReference>
<name>A0ABT7F816_9RHOB</name>
<proteinExistence type="predicted"/>
<dbReference type="Pfam" id="PF11102">
    <property type="entry name" value="YjbF"/>
    <property type="match status" value="1"/>
</dbReference>
<dbReference type="SUPFAM" id="SSF159270">
    <property type="entry name" value="YmcC-like"/>
    <property type="match status" value="1"/>
</dbReference>
<dbReference type="RefSeq" id="WP_284483274.1">
    <property type="nucleotide sequence ID" value="NZ_JASNJD010000031.1"/>
</dbReference>
<keyword evidence="1" id="KW-0449">Lipoprotein</keyword>
<dbReference type="Gene3D" id="2.40.360.10">
    <property type="entry name" value="YmcC-like"/>
    <property type="match status" value="1"/>
</dbReference>
<evidence type="ECO:0000313" key="2">
    <source>
        <dbReference type="Proteomes" id="UP001243757"/>
    </source>
</evidence>
<accession>A0ABT7F816</accession>
<gene>
    <name evidence="1" type="ORF">QO033_24025</name>
</gene>
<keyword evidence="2" id="KW-1185">Reference proteome</keyword>
<organism evidence="1 2">
    <name type="scientific">Pseudodonghicola flavimaris</name>
    <dbReference type="NCBI Taxonomy" id="3050036"/>
    <lineage>
        <taxon>Bacteria</taxon>
        <taxon>Pseudomonadati</taxon>
        <taxon>Pseudomonadota</taxon>
        <taxon>Alphaproteobacteria</taxon>
        <taxon>Rhodobacterales</taxon>
        <taxon>Paracoccaceae</taxon>
        <taxon>Pseudodonghicola</taxon>
    </lineage>
</organism>
<dbReference type="InterPro" id="IPR021308">
    <property type="entry name" value="GfcB"/>
</dbReference>
<sequence>MRTLFDIRAGAGLLLAGMLAMSGCSRGTEEAPTQLELARATQGVVSGLLQRRKAAPPPAFSRAQLETVGLPITGFVAENRDLSAYFFRTEARHDATPGLIEVWLSGDQKSSVTTRAGLVIATRGLGDDLLSSTVPMAGSGPAPGPLAQQIRYGDNRERGLRLRCDLADLGPERIEILGRSQATRHLQQSCEGAGGRIVNDFWADPRDGFLWQSRQWAGPGVGYLQLRRVIK</sequence>
<dbReference type="PROSITE" id="PS51257">
    <property type="entry name" value="PROKAR_LIPOPROTEIN"/>
    <property type="match status" value="1"/>
</dbReference>
<dbReference type="InterPro" id="IPR023373">
    <property type="entry name" value="YmcC_sf"/>
</dbReference>
<reference evidence="1 2" key="1">
    <citation type="submission" date="2023-05" db="EMBL/GenBank/DDBJ databases">
        <title>Pseudodonghicola sp. nov.</title>
        <authorList>
            <person name="Huang J."/>
        </authorList>
    </citation>
    <scope>NUCLEOTIDE SEQUENCE [LARGE SCALE GENOMIC DNA]</scope>
    <source>
        <strain evidence="1 2">IC7</strain>
    </source>
</reference>
<evidence type="ECO:0000313" key="1">
    <source>
        <dbReference type="EMBL" id="MDK3020755.1"/>
    </source>
</evidence>
<dbReference type="Proteomes" id="UP001243757">
    <property type="component" value="Unassembled WGS sequence"/>
</dbReference>
<comment type="caution">
    <text evidence="1">The sequence shown here is derived from an EMBL/GenBank/DDBJ whole genome shotgun (WGS) entry which is preliminary data.</text>
</comment>